<keyword evidence="4" id="KW-1185">Reference proteome</keyword>
<dbReference type="Pfam" id="PF00534">
    <property type="entry name" value="Glycos_transf_1"/>
    <property type="match status" value="1"/>
</dbReference>
<proteinExistence type="predicted"/>
<dbReference type="OrthoDB" id="9777346at2"/>
<dbReference type="AlphaFoldDB" id="A0A420E5Z7"/>
<sequence length="345" mass="38516">MSKTKVLHIAESYGGGVTAAIHSYVKHSPHCEHFLFATIRVDDATGEETRDLFSEQRLVSRSLSSLLELRRWMRDLDPNVVHLHSSFAGGVGRLLPFIARSKIVYTPHGYAFFRNSARWKQSLYRSLEQLLLKRTAVVAGCGEHETLSAKQLGATHALTLTNICEPIDNSVHSISAPIRTKPRIVMLGRVSEQKGYRYFAKVAKFLEGKAQFVWIGGGETEGCRVLSQAGVEVSGWLSREQALLQLSQSDLYLHTAAWDGFPISVLEAAELQIPIMLRAIGPFTSEGLDCFFDVESAMDGVKSWLEAQTKARDLALENLNLIQQQHTAERLQSDLKLLYQEFSNA</sequence>
<evidence type="ECO:0000313" key="3">
    <source>
        <dbReference type="EMBL" id="RKF13223.1"/>
    </source>
</evidence>
<dbReference type="Pfam" id="PF13579">
    <property type="entry name" value="Glyco_trans_4_4"/>
    <property type="match status" value="1"/>
</dbReference>
<keyword evidence="3" id="KW-0808">Transferase</keyword>
<dbReference type="Gene3D" id="3.40.50.2000">
    <property type="entry name" value="Glycogen Phosphorylase B"/>
    <property type="match status" value="2"/>
</dbReference>
<name>A0A420E5Z7_9ALTE</name>
<dbReference type="InterPro" id="IPR001296">
    <property type="entry name" value="Glyco_trans_1"/>
</dbReference>
<gene>
    <name evidence="3" type="ORF">DBZ36_19385</name>
</gene>
<dbReference type="InterPro" id="IPR028098">
    <property type="entry name" value="Glyco_trans_4-like_N"/>
</dbReference>
<dbReference type="Proteomes" id="UP000286482">
    <property type="component" value="Unassembled WGS sequence"/>
</dbReference>
<feature type="domain" description="Glycosyl transferase family 1" evidence="1">
    <location>
        <begin position="179"/>
        <end position="283"/>
    </location>
</feature>
<dbReference type="EMBL" id="RAQO01000012">
    <property type="protein sequence ID" value="RKF13223.1"/>
    <property type="molecule type" value="Genomic_DNA"/>
</dbReference>
<evidence type="ECO:0000259" key="1">
    <source>
        <dbReference type="Pfam" id="PF00534"/>
    </source>
</evidence>
<protein>
    <submittedName>
        <fullName evidence="3">Glycosyltransferase</fullName>
    </submittedName>
</protein>
<dbReference type="GO" id="GO:0016757">
    <property type="term" value="F:glycosyltransferase activity"/>
    <property type="evidence" value="ECO:0007669"/>
    <property type="project" value="InterPro"/>
</dbReference>
<dbReference type="SUPFAM" id="SSF53756">
    <property type="entry name" value="UDP-Glycosyltransferase/glycogen phosphorylase"/>
    <property type="match status" value="1"/>
</dbReference>
<evidence type="ECO:0000259" key="2">
    <source>
        <dbReference type="Pfam" id="PF13579"/>
    </source>
</evidence>
<feature type="domain" description="Glycosyltransferase subfamily 4-like N-terminal" evidence="2">
    <location>
        <begin position="60"/>
        <end position="153"/>
    </location>
</feature>
<comment type="caution">
    <text evidence="3">The sequence shown here is derived from an EMBL/GenBank/DDBJ whole genome shotgun (WGS) entry which is preliminary data.</text>
</comment>
<evidence type="ECO:0000313" key="4">
    <source>
        <dbReference type="Proteomes" id="UP000286482"/>
    </source>
</evidence>
<reference evidence="3 4" key="1">
    <citation type="submission" date="2018-09" db="EMBL/GenBank/DDBJ databases">
        <authorList>
            <person name="Wang Z."/>
        </authorList>
    </citation>
    <scope>NUCLEOTIDE SEQUENCE [LARGE SCALE GENOMIC DNA]</scope>
    <source>
        <strain evidence="3 4">ALS 81</strain>
    </source>
</reference>
<dbReference type="RefSeq" id="WP_120356636.1">
    <property type="nucleotide sequence ID" value="NZ_RAQO01000012.1"/>
</dbReference>
<accession>A0A420E5Z7</accession>
<organism evidence="3 4">
    <name type="scientific">Alginatibacterium sediminis</name>
    <dbReference type="NCBI Taxonomy" id="2164068"/>
    <lineage>
        <taxon>Bacteria</taxon>
        <taxon>Pseudomonadati</taxon>
        <taxon>Pseudomonadota</taxon>
        <taxon>Gammaproteobacteria</taxon>
        <taxon>Alteromonadales</taxon>
        <taxon>Alteromonadaceae</taxon>
        <taxon>Alginatibacterium</taxon>
    </lineage>
</organism>